<feature type="compositionally biased region" description="Basic residues" evidence="1">
    <location>
        <begin position="330"/>
        <end position="343"/>
    </location>
</feature>
<dbReference type="OrthoDB" id="2667311at2759"/>
<feature type="region of interest" description="Disordered" evidence="1">
    <location>
        <begin position="573"/>
        <end position="755"/>
    </location>
</feature>
<feature type="compositionally biased region" description="Low complexity" evidence="1">
    <location>
        <begin position="645"/>
        <end position="662"/>
    </location>
</feature>
<feature type="compositionally biased region" description="Low complexity" evidence="1">
    <location>
        <begin position="213"/>
        <end position="233"/>
    </location>
</feature>
<accession>A0A9P7AJD8</accession>
<evidence type="ECO:0000256" key="1">
    <source>
        <dbReference type="SAM" id="MobiDB-lite"/>
    </source>
</evidence>
<reference evidence="2" key="1">
    <citation type="journal article" date="2020" name="New Phytol.">
        <title>Comparative genomics reveals dynamic genome evolution in host specialist ectomycorrhizal fungi.</title>
        <authorList>
            <person name="Lofgren L.A."/>
            <person name="Nguyen N.H."/>
            <person name="Vilgalys R."/>
            <person name="Ruytinx J."/>
            <person name="Liao H.L."/>
            <person name="Branco S."/>
            <person name="Kuo A."/>
            <person name="LaButti K."/>
            <person name="Lipzen A."/>
            <person name="Andreopoulos W."/>
            <person name="Pangilinan J."/>
            <person name="Riley R."/>
            <person name="Hundley H."/>
            <person name="Na H."/>
            <person name="Barry K."/>
            <person name="Grigoriev I.V."/>
            <person name="Stajich J.E."/>
            <person name="Kennedy P.G."/>
        </authorList>
    </citation>
    <scope>NUCLEOTIDE SEQUENCE</scope>
    <source>
        <strain evidence="2">S12</strain>
    </source>
</reference>
<comment type="caution">
    <text evidence="2">The sequence shown here is derived from an EMBL/GenBank/DDBJ whole genome shotgun (WGS) entry which is preliminary data.</text>
</comment>
<proteinExistence type="predicted"/>
<feature type="compositionally biased region" description="Polar residues" evidence="1">
    <location>
        <begin position="244"/>
        <end position="260"/>
    </location>
</feature>
<feature type="compositionally biased region" description="Acidic residues" evidence="1">
    <location>
        <begin position="672"/>
        <end position="681"/>
    </location>
</feature>
<feature type="compositionally biased region" description="Low complexity" evidence="1">
    <location>
        <begin position="720"/>
        <end position="738"/>
    </location>
</feature>
<evidence type="ECO:0000313" key="3">
    <source>
        <dbReference type="Proteomes" id="UP000719766"/>
    </source>
</evidence>
<dbReference type="RefSeq" id="XP_041156629.1">
    <property type="nucleotide sequence ID" value="XM_041300510.1"/>
</dbReference>
<feature type="compositionally biased region" description="Basic and acidic residues" evidence="1">
    <location>
        <begin position="798"/>
        <end position="817"/>
    </location>
</feature>
<evidence type="ECO:0000313" key="2">
    <source>
        <dbReference type="EMBL" id="KAG1789581.1"/>
    </source>
</evidence>
<feature type="compositionally biased region" description="Polar residues" evidence="1">
    <location>
        <begin position="180"/>
        <end position="200"/>
    </location>
</feature>
<feature type="region of interest" description="Disordered" evidence="1">
    <location>
        <begin position="164"/>
        <end position="390"/>
    </location>
</feature>
<feature type="compositionally biased region" description="Basic and acidic residues" evidence="1">
    <location>
        <begin position="201"/>
        <end position="212"/>
    </location>
</feature>
<protein>
    <submittedName>
        <fullName evidence="2">Uncharacterized protein</fullName>
    </submittedName>
</protein>
<dbReference type="EMBL" id="JABBWE010000057">
    <property type="protein sequence ID" value="KAG1789581.1"/>
    <property type="molecule type" value="Genomic_DNA"/>
</dbReference>
<sequence>MVLVLLRRRNRLVMVPGSLEVENIEFGHRELIKIPKSDSVNDTVKFYLSLVSYFKDVILAFHQEAKDDASSSTSKWRSAYLDYHIALALHNSAFTEAMQATALGEMKRTWAQFLEKKALKEVQQLTAKRMHDVFCSAGNNMCGGSFKHTMSDDETVSALLKSVTGDESAKPMNNADEDINNSMDSHNTPISMKGNSTMSRKLSEIVHDDAEASRSASSRTTRSMSKSSKPISSEIDVEDGDSAVSRNTRSISILSKQESLQIEEEAGESPSSQKIRSKPVLNNPKIHGRQKNSIIVNGGSKLKKQVVDTDHESPTDEIASQFEHNTNSKKNSKERRQKRKTRSSKALGKQKAAASPVVESEEDEEDATAVYPSVQPAVEEEDEMDGKESVEEKYDNVILPSVQDGWKDWTKVVFEDGNSKIFLTLATWMLIRFRQLTNIDMETPLGGLVIPENPRLLDDIQDDHFFEALGMERLYSALVHLETSPRYMTHIFHALGKVIANSDVSEGNPRMMPCNSPPSVEAQMMSDLDIPWLTLNNNLEEGPLPAFNNITDDDADGSIDGDEVEVRQALDSMMIDEGSTSVKPGTTSSDTIFVKRKRTLSQASPPKKEGGRGPAKRRKDSSRRIVRSPSPIPSATDIEDSGLISSPVVPQVSSNSNTSSPQGDASVLLQPWDEEMTDNDIDANGPRPDSFLSNEPHKNANLHDAAARDDDEEEIKDPTSPQAPSVSVLPPSPVILVPDTQPSQPQRSRDTTPLLPPIACIVTTEDNMIDESATPEASLAGGPTPGPEEDVAMSDTTPEDKCEIEVVPHDDSSVAMM</sequence>
<feature type="compositionally biased region" description="Polar residues" evidence="1">
    <location>
        <begin position="578"/>
        <end position="591"/>
    </location>
</feature>
<dbReference type="GeneID" id="64594274"/>
<feature type="region of interest" description="Disordered" evidence="1">
    <location>
        <begin position="770"/>
        <end position="817"/>
    </location>
</feature>
<organism evidence="2 3">
    <name type="scientific">Suillus plorans</name>
    <dbReference type="NCBI Taxonomy" id="116603"/>
    <lineage>
        <taxon>Eukaryota</taxon>
        <taxon>Fungi</taxon>
        <taxon>Dikarya</taxon>
        <taxon>Basidiomycota</taxon>
        <taxon>Agaricomycotina</taxon>
        <taxon>Agaricomycetes</taxon>
        <taxon>Agaricomycetidae</taxon>
        <taxon>Boletales</taxon>
        <taxon>Suillineae</taxon>
        <taxon>Suillaceae</taxon>
        <taxon>Suillus</taxon>
    </lineage>
</organism>
<keyword evidence="3" id="KW-1185">Reference proteome</keyword>
<feature type="compositionally biased region" description="Basic and acidic residues" evidence="1">
    <location>
        <begin position="305"/>
        <end position="314"/>
    </location>
</feature>
<name>A0A9P7AJD8_9AGAM</name>
<gene>
    <name evidence="2" type="ORF">HD556DRAFT_1311175</name>
</gene>
<feature type="compositionally biased region" description="Basic residues" evidence="1">
    <location>
        <begin position="614"/>
        <end position="626"/>
    </location>
</feature>
<dbReference type="AlphaFoldDB" id="A0A9P7AJD8"/>
<dbReference type="Proteomes" id="UP000719766">
    <property type="component" value="Unassembled WGS sequence"/>
</dbReference>